<accession>A0A2T7PZX5</accession>
<keyword evidence="2" id="KW-0472">Membrane</keyword>
<name>A0A2T7PZX5_POMCA</name>
<gene>
    <name evidence="3" type="ORF">C0Q70_01596</name>
</gene>
<evidence type="ECO:0000313" key="3">
    <source>
        <dbReference type="EMBL" id="PVD38971.1"/>
    </source>
</evidence>
<dbReference type="OrthoDB" id="6147239at2759"/>
<feature type="region of interest" description="Disordered" evidence="1">
    <location>
        <begin position="71"/>
        <end position="91"/>
    </location>
</feature>
<keyword evidence="4" id="KW-1185">Reference proteome</keyword>
<proteinExistence type="predicted"/>
<evidence type="ECO:0000256" key="2">
    <source>
        <dbReference type="SAM" id="Phobius"/>
    </source>
</evidence>
<evidence type="ECO:0000313" key="4">
    <source>
        <dbReference type="Proteomes" id="UP000245119"/>
    </source>
</evidence>
<reference evidence="3 4" key="1">
    <citation type="submission" date="2018-04" db="EMBL/GenBank/DDBJ databases">
        <title>The genome of golden apple snail Pomacea canaliculata provides insight into stress tolerance and invasive adaptation.</title>
        <authorList>
            <person name="Liu C."/>
            <person name="Liu B."/>
            <person name="Ren Y."/>
            <person name="Zhang Y."/>
            <person name="Wang H."/>
            <person name="Li S."/>
            <person name="Jiang F."/>
            <person name="Yin L."/>
            <person name="Zhang G."/>
            <person name="Qian W."/>
            <person name="Fan W."/>
        </authorList>
    </citation>
    <scope>NUCLEOTIDE SEQUENCE [LARGE SCALE GENOMIC DNA]</scope>
    <source>
        <strain evidence="3">SZHN2017</strain>
        <tissue evidence="3">Muscle</tissue>
    </source>
</reference>
<dbReference type="Proteomes" id="UP000245119">
    <property type="component" value="Linkage Group LG1"/>
</dbReference>
<feature type="transmembrane region" description="Helical" evidence="2">
    <location>
        <begin position="101"/>
        <end position="127"/>
    </location>
</feature>
<keyword evidence="2" id="KW-1133">Transmembrane helix</keyword>
<comment type="caution">
    <text evidence="3">The sequence shown here is derived from an EMBL/GenBank/DDBJ whole genome shotgun (WGS) entry which is preliminary data.</text>
</comment>
<evidence type="ECO:0000256" key="1">
    <source>
        <dbReference type="SAM" id="MobiDB-lite"/>
    </source>
</evidence>
<keyword evidence="2" id="KW-0812">Transmembrane</keyword>
<protein>
    <submittedName>
        <fullName evidence="3">Uncharacterized protein</fullName>
    </submittedName>
</protein>
<organism evidence="3 4">
    <name type="scientific">Pomacea canaliculata</name>
    <name type="common">Golden apple snail</name>
    <dbReference type="NCBI Taxonomy" id="400727"/>
    <lineage>
        <taxon>Eukaryota</taxon>
        <taxon>Metazoa</taxon>
        <taxon>Spiralia</taxon>
        <taxon>Lophotrochozoa</taxon>
        <taxon>Mollusca</taxon>
        <taxon>Gastropoda</taxon>
        <taxon>Caenogastropoda</taxon>
        <taxon>Architaenioglossa</taxon>
        <taxon>Ampullarioidea</taxon>
        <taxon>Ampullariidae</taxon>
        <taxon>Pomacea</taxon>
    </lineage>
</organism>
<dbReference type="AlphaFoldDB" id="A0A2T7PZX5"/>
<dbReference type="EMBL" id="PZQS01000001">
    <property type="protein sequence ID" value="PVD38971.1"/>
    <property type="molecule type" value="Genomic_DNA"/>
</dbReference>
<sequence length="129" mass="15182">MPISSGALEWPKSYFRKPVETEADSSRTDEGLEWWWGVKSPRGVAPLNYEWQPQLSAREDYEKWRKEMDRKVHSKEVVENPPKGGNRDDPRKVIRRRRRRVCCCLTLWLSLLFLLIAAAVVFVFIYLTG</sequence>